<dbReference type="InterPro" id="IPR016181">
    <property type="entry name" value="Acyl_CoA_acyltransferase"/>
</dbReference>
<comment type="caution">
    <text evidence="5">The sequence shown here is derived from an EMBL/GenBank/DDBJ whole genome shotgun (WGS) entry which is preliminary data.</text>
</comment>
<feature type="domain" description="N-acetyltransferase" evidence="4">
    <location>
        <begin position="23"/>
        <end position="185"/>
    </location>
</feature>
<dbReference type="EC" id="2.3.1.267" evidence="5"/>
<evidence type="ECO:0000259" key="4">
    <source>
        <dbReference type="PROSITE" id="PS51186"/>
    </source>
</evidence>
<dbReference type="PROSITE" id="PS51186">
    <property type="entry name" value="GNAT"/>
    <property type="match status" value="1"/>
</dbReference>
<dbReference type="PANTHER" id="PTHR43792">
    <property type="entry name" value="GNAT FAMILY, PUTATIVE (AFU_ORTHOLOGUE AFUA_3G00765)-RELATED-RELATED"/>
    <property type="match status" value="1"/>
</dbReference>
<dbReference type="EMBL" id="JAAOZD010000005">
    <property type="protein sequence ID" value="NIJ02501.1"/>
    <property type="molecule type" value="Genomic_DNA"/>
</dbReference>
<keyword evidence="6" id="KW-1185">Reference proteome</keyword>
<gene>
    <name evidence="5" type="ORF">FHR86_002842</name>
</gene>
<name>A0ABX0TL65_9MICC</name>
<comment type="similarity">
    <text evidence="3">Belongs to the acetyltransferase family. RimJ subfamily.</text>
</comment>
<evidence type="ECO:0000256" key="2">
    <source>
        <dbReference type="ARBA" id="ARBA00023315"/>
    </source>
</evidence>
<dbReference type="GO" id="GO:0008999">
    <property type="term" value="F:protein-N-terminal-alanine acetyltransferase activity"/>
    <property type="evidence" value="ECO:0007669"/>
    <property type="project" value="UniProtKB-EC"/>
</dbReference>
<evidence type="ECO:0000313" key="6">
    <source>
        <dbReference type="Proteomes" id="UP000802392"/>
    </source>
</evidence>
<dbReference type="Proteomes" id="UP000802392">
    <property type="component" value="Unassembled WGS sequence"/>
</dbReference>
<keyword evidence="2 5" id="KW-0012">Acyltransferase</keyword>
<evidence type="ECO:0000313" key="5">
    <source>
        <dbReference type="EMBL" id="NIJ02501.1"/>
    </source>
</evidence>
<proteinExistence type="inferred from homology"/>
<organism evidence="5 6">
    <name type="scientific">Paenarthrobacter ilicis</name>
    <dbReference type="NCBI Taxonomy" id="43665"/>
    <lineage>
        <taxon>Bacteria</taxon>
        <taxon>Bacillati</taxon>
        <taxon>Actinomycetota</taxon>
        <taxon>Actinomycetes</taxon>
        <taxon>Micrococcales</taxon>
        <taxon>Micrococcaceae</taxon>
        <taxon>Paenarthrobacter</taxon>
    </lineage>
</organism>
<dbReference type="RefSeq" id="WP_167267730.1">
    <property type="nucleotide sequence ID" value="NZ_BAAAVO010000002.1"/>
</dbReference>
<dbReference type="Pfam" id="PF13302">
    <property type="entry name" value="Acetyltransf_3"/>
    <property type="match status" value="1"/>
</dbReference>
<reference evidence="5 6" key="1">
    <citation type="submission" date="2020-03" db="EMBL/GenBank/DDBJ databases">
        <title>Genomic Encyclopedia of Type Strains, Phase III (KMG-III): the genomes of soil and plant-associated and newly described type strains.</title>
        <authorList>
            <person name="Whitman W."/>
        </authorList>
    </citation>
    <scope>NUCLEOTIDE SEQUENCE [LARGE SCALE GENOMIC DNA]</scope>
    <source>
        <strain evidence="5 6">CECT 4207</strain>
    </source>
</reference>
<dbReference type="InterPro" id="IPR051531">
    <property type="entry name" value="N-acetyltransferase"/>
</dbReference>
<dbReference type="PANTHER" id="PTHR43792:SF8">
    <property type="entry name" value="[RIBOSOMAL PROTEIN US5]-ALANINE N-ACETYLTRANSFERASE"/>
    <property type="match status" value="1"/>
</dbReference>
<evidence type="ECO:0000256" key="1">
    <source>
        <dbReference type="ARBA" id="ARBA00022679"/>
    </source>
</evidence>
<dbReference type="Gene3D" id="3.40.630.30">
    <property type="match status" value="1"/>
</dbReference>
<evidence type="ECO:0000256" key="3">
    <source>
        <dbReference type="ARBA" id="ARBA00038502"/>
    </source>
</evidence>
<accession>A0ABX0TL65</accession>
<dbReference type="SUPFAM" id="SSF55729">
    <property type="entry name" value="Acyl-CoA N-acyltransferases (Nat)"/>
    <property type="match status" value="1"/>
</dbReference>
<protein>
    <submittedName>
        <fullName evidence="5">Ribosomal-protein-alanine N-acetyltransferase</fullName>
        <ecNumber evidence="5">2.3.1.267</ecNumber>
    </submittedName>
</protein>
<keyword evidence="1 5" id="KW-0808">Transferase</keyword>
<sequence>MDFTRTLHAPEATEASTDSLTELMIRPLKVNDAGLLAAAYERNRGHLAPWEPRRSDVFFTREGQEQVVQGKLQQQELGSEMPWVITDGPNIVGAMTLSGIVHGPFRSANLGYWIDHGLTGRGLATKAVQEVLEMARNGLGLHRVQAATLVHNDASQAVLKRSGFERIGVAPSYLNIAGRWQDHILFQRILF</sequence>
<dbReference type="InterPro" id="IPR000182">
    <property type="entry name" value="GNAT_dom"/>
</dbReference>